<dbReference type="SUPFAM" id="SSF46785">
    <property type="entry name" value="Winged helix' DNA-binding domain"/>
    <property type="match status" value="1"/>
</dbReference>
<dbReference type="RefSeq" id="WP_132938821.1">
    <property type="nucleotide sequence ID" value="NZ_CP119676.1"/>
</dbReference>
<keyword evidence="2" id="KW-0238">DNA-binding</keyword>
<evidence type="ECO:0000256" key="3">
    <source>
        <dbReference type="ARBA" id="ARBA00023163"/>
    </source>
</evidence>
<dbReference type="InterPro" id="IPR014757">
    <property type="entry name" value="Tscrpt_reg_IclR_C"/>
</dbReference>
<protein>
    <submittedName>
        <fullName evidence="6">IclR family transcriptional regulator</fullName>
    </submittedName>
</protein>
<organism evidence="6 7">
    <name type="scientific">Varunaivibrio sulfuroxidans</name>
    <dbReference type="NCBI Taxonomy" id="1773489"/>
    <lineage>
        <taxon>Bacteria</taxon>
        <taxon>Pseudomonadati</taxon>
        <taxon>Pseudomonadota</taxon>
        <taxon>Alphaproteobacteria</taxon>
        <taxon>Rhodospirillales</taxon>
        <taxon>Magnetovibrionaceae</taxon>
        <taxon>Varunaivibrio</taxon>
    </lineage>
</organism>
<feature type="domain" description="IclR-ED" evidence="5">
    <location>
        <begin position="130"/>
        <end position="314"/>
    </location>
</feature>
<accession>A0A4V2UNR8</accession>
<dbReference type="InterPro" id="IPR005471">
    <property type="entry name" value="Tscrpt_reg_IclR_N"/>
</dbReference>
<dbReference type="Pfam" id="PF01614">
    <property type="entry name" value="IclR_C"/>
    <property type="match status" value="1"/>
</dbReference>
<dbReference type="Gene3D" id="1.10.10.10">
    <property type="entry name" value="Winged helix-like DNA-binding domain superfamily/Winged helix DNA-binding domain"/>
    <property type="match status" value="1"/>
</dbReference>
<gene>
    <name evidence="6" type="ORF">EDD55_104184</name>
</gene>
<evidence type="ECO:0000313" key="7">
    <source>
        <dbReference type="Proteomes" id="UP000295304"/>
    </source>
</evidence>
<dbReference type="PANTHER" id="PTHR30136">
    <property type="entry name" value="HELIX-TURN-HELIX TRANSCRIPTIONAL REGULATOR, ICLR FAMILY"/>
    <property type="match status" value="1"/>
</dbReference>
<dbReference type="GO" id="GO:0045892">
    <property type="term" value="P:negative regulation of DNA-templated transcription"/>
    <property type="evidence" value="ECO:0007669"/>
    <property type="project" value="TreeGrafter"/>
</dbReference>
<keyword evidence="7" id="KW-1185">Reference proteome</keyword>
<keyword evidence="1" id="KW-0805">Transcription regulation</keyword>
<sequence>MKCAVRFGAVGAEIREYWGGMVLNGKVSRAASSSTGSPKGAVLRTKTSGVGAVRASVKVATKKGGTIQSVARAFKILDILAQGDGPVALTAISSGAGLNISTCHHLLNTLSQLGCVFQDPRTREYALGNKLFELSNARIRQIDLGSLAMPFLRDLNNRTGEAVHLAVIQGVELMTLAKLDTLHAVKVDSGYVGKSKAAHATATGKAILAYLGDADFKRIILAEKLERFTEHTLCSRKALLQNLKEVRSLGYAEDREEFQPGVHCVGAPIRNNAGEVVASVSCSVPTMRATADFFDQVRGLVIETAAKISQELGYLTPG</sequence>
<dbReference type="GO" id="GO:0003700">
    <property type="term" value="F:DNA-binding transcription factor activity"/>
    <property type="evidence" value="ECO:0007669"/>
    <property type="project" value="TreeGrafter"/>
</dbReference>
<dbReference type="InterPro" id="IPR036390">
    <property type="entry name" value="WH_DNA-bd_sf"/>
</dbReference>
<dbReference type="SUPFAM" id="SSF55781">
    <property type="entry name" value="GAF domain-like"/>
    <property type="match status" value="1"/>
</dbReference>
<evidence type="ECO:0000256" key="1">
    <source>
        <dbReference type="ARBA" id="ARBA00023015"/>
    </source>
</evidence>
<dbReference type="PROSITE" id="PS51077">
    <property type="entry name" value="HTH_ICLR"/>
    <property type="match status" value="1"/>
</dbReference>
<dbReference type="PANTHER" id="PTHR30136:SF24">
    <property type="entry name" value="HTH-TYPE TRANSCRIPTIONAL REPRESSOR ALLR"/>
    <property type="match status" value="1"/>
</dbReference>
<dbReference type="EMBL" id="SLZW01000004">
    <property type="protein sequence ID" value="TCS63091.1"/>
    <property type="molecule type" value="Genomic_DNA"/>
</dbReference>
<dbReference type="InterPro" id="IPR036388">
    <property type="entry name" value="WH-like_DNA-bd_sf"/>
</dbReference>
<dbReference type="SMART" id="SM00346">
    <property type="entry name" value="HTH_ICLR"/>
    <property type="match status" value="1"/>
</dbReference>
<dbReference type="InterPro" id="IPR029016">
    <property type="entry name" value="GAF-like_dom_sf"/>
</dbReference>
<dbReference type="Gene3D" id="3.30.450.40">
    <property type="match status" value="1"/>
</dbReference>
<keyword evidence="3" id="KW-0804">Transcription</keyword>
<dbReference type="Proteomes" id="UP000295304">
    <property type="component" value="Unassembled WGS sequence"/>
</dbReference>
<dbReference type="GO" id="GO:0003677">
    <property type="term" value="F:DNA binding"/>
    <property type="evidence" value="ECO:0007669"/>
    <property type="project" value="UniProtKB-KW"/>
</dbReference>
<proteinExistence type="predicted"/>
<dbReference type="OrthoDB" id="9807558at2"/>
<evidence type="ECO:0000313" key="6">
    <source>
        <dbReference type="EMBL" id="TCS63091.1"/>
    </source>
</evidence>
<dbReference type="InterPro" id="IPR050707">
    <property type="entry name" value="HTH_MetabolicPath_Reg"/>
</dbReference>
<evidence type="ECO:0000256" key="2">
    <source>
        <dbReference type="ARBA" id="ARBA00023125"/>
    </source>
</evidence>
<name>A0A4V2UNR8_9PROT</name>
<dbReference type="AlphaFoldDB" id="A0A4V2UNR8"/>
<comment type="caution">
    <text evidence="6">The sequence shown here is derived from an EMBL/GenBank/DDBJ whole genome shotgun (WGS) entry which is preliminary data.</text>
</comment>
<dbReference type="Pfam" id="PF09339">
    <property type="entry name" value="HTH_IclR"/>
    <property type="match status" value="1"/>
</dbReference>
<evidence type="ECO:0000259" key="4">
    <source>
        <dbReference type="PROSITE" id="PS51077"/>
    </source>
</evidence>
<evidence type="ECO:0000259" key="5">
    <source>
        <dbReference type="PROSITE" id="PS51078"/>
    </source>
</evidence>
<dbReference type="PROSITE" id="PS51078">
    <property type="entry name" value="ICLR_ED"/>
    <property type="match status" value="1"/>
</dbReference>
<feature type="domain" description="HTH iclR-type" evidence="4">
    <location>
        <begin position="67"/>
        <end position="129"/>
    </location>
</feature>
<reference evidence="6 7" key="1">
    <citation type="submission" date="2019-03" db="EMBL/GenBank/DDBJ databases">
        <title>Genomic Encyclopedia of Type Strains, Phase IV (KMG-IV): sequencing the most valuable type-strain genomes for metagenomic binning, comparative biology and taxonomic classification.</title>
        <authorList>
            <person name="Goeker M."/>
        </authorList>
    </citation>
    <scope>NUCLEOTIDE SEQUENCE [LARGE SCALE GENOMIC DNA]</scope>
    <source>
        <strain evidence="6 7">DSM 101688</strain>
    </source>
</reference>